<evidence type="ECO:0000313" key="4">
    <source>
        <dbReference type="Proteomes" id="UP000821866"/>
    </source>
</evidence>
<protein>
    <submittedName>
        <fullName evidence="3">Uncharacterized protein</fullName>
    </submittedName>
</protein>
<feature type="compositionally biased region" description="Polar residues" evidence="1">
    <location>
        <begin position="1"/>
        <end position="16"/>
    </location>
</feature>
<dbReference type="EMBL" id="JABSTU010000004">
    <property type="protein sequence ID" value="KAH8033288.1"/>
    <property type="molecule type" value="Genomic_DNA"/>
</dbReference>
<dbReference type="AlphaFoldDB" id="A0A9J6EGZ4"/>
<evidence type="ECO:0000313" key="3">
    <source>
        <dbReference type="EMBL" id="KAH8033288.1"/>
    </source>
</evidence>
<sequence length="353" mass="38479">MSHANKTTDATKSEPTGKQCIGPEDTPTNANTTRTKKRKRDDAVDHQKGFITHLVQTTRRKLSALRRPPTPRCPASNPKVPQRARTTMLMSVGQQPAVALEPPLWAAATTPHLTTASSQYLPWSTGNPGTRSAGGGQPGARKRLRLAPELLYRPLLRGSPRLLVGPQHDGDSSVSHDIRWSHVPEHGRGAREASGDGDINVSPKDKGREVLSTSGSPTVAPYKQPSLPQPEEATPTLVVKPLSPQLRSPPLEDNKHVTPYSLGGYPLGSDAQGTYDNAQDKDHTEEEEMHGGCNNVACIVLIVWERSRVTAAYRRHGLPATTLEHLLFPSRPHLPALRSLVEFLDETGIVAYR</sequence>
<reference evidence="3" key="2">
    <citation type="submission" date="2021-09" db="EMBL/GenBank/DDBJ databases">
        <authorList>
            <person name="Jia N."/>
            <person name="Wang J."/>
            <person name="Shi W."/>
            <person name="Du L."/>
            <person name="Sun Y."/>
            <person name="Zhan W."/>
            <person name="Jiang J."/>
            <person name="Wang Q."/>
            <person name="Zhang B."/>
            <person name="Ji P."/>
            <person name="Sakyi L.B."/>
            <person name="Cui X."/>
            <person name="Yuan T."/>
            <person name="Jiang B."/>
            <person name="Yang W."/>
            <person name="Lam T.T.-Y."/>
            <person name="Chang Q."/>
            <person name="Ding S."/>
            <person name="Wang X."/>
            <person name="Zhu J."/>
            <person name="Ruan X."/>
            <person name="Zhao L."/>
            <person name="Wei J."/>
            <person name="Que T."/>
            <person name="Du C."/>
            <person name="Cheng J."/>
            <person name="Dai P."/>
            <person name="Han X."/>
            <person name="Huang E."/>
            <person name="Gao Y."/>
            <person name="Liu J."/>
            <person name="Shao H."/>
            <person name="Ye R."/>
            <person name="Li L."/>
            <person name="Wei W."/>
            <person name="Wang X."/>
            <person name="Wang C."/>
            <person name="Huo Q."/>
            <person name="Li W."/>
            <person name="Guo W."/>
            <person name="Chen H."/>
            <person name="Chen S."/>
            <person name="Zhou L."/>
            <person name="Zhou L."/>
            <person name="Ni X."/>
            <person name="Tian J."/>
            <person name="Zhou Y."/>
            <person name="Sheng Y."/>
            <person name="Liu T."/>
            <person name="Pan Y."/>
            <person name="Xia L."/>
            <person name="Li J."/>
            <person name="Zhao F."/>
            <person name="Cao W."/>
        </authorList>
    </citation>
    <scope>NUCLEOTIDE SEQUENCE</scope>
    <source>
        <strain evidence="3">Rmic-2018</strain>
        <tissue evidence="3">Larvae</tissue>
    </source>
</reference>
<dbReference type="EMBL" id="JABSTU010005966">
    <property type="protein sequence ID" value="KAH7938584.1"/>
    <property type="molecule type" value="Genomic_DNA"/>
</dbReference>
<dbReference type="VEuPathDB" id="VectorBase:LOC119176493"/>
<accession>A0A9J6EGZ4</accession>
<evidence type="ECO:0000256" key="1">
    <source>
        <dbReference type="SAM" id="MobiDB-lite"/>
    </source>
</evidence>
<dbReference type="Proteomes" id="UP000821866">
    <property type="component" value="Chromosome 2"/>
</dbReference>
<keyword evidence="4" id="KW-1185">Reference proteome</keyword>
<gene>
    <name evidence="3" type="ORF">HPB51_008771</name>
    <name evidence="2" type="ORF">HPB51_028899</name>
</gene>
<proteinExistence type="predicted"/>
<feature type="region of interest" description="Disordered" evidence="1">
    <location>
        <begin position="185"/>
        <end position="288"/>
    </location>
</feature>
<organism evidence="3 4">
    <name type="scientific">Rhipicephalus microplus</name>
    <name type="common">Cattle tick</name>
    <name type="synonym">Boophilus microplus</name>
    <dbReference type="NCBI Taxonomy" id="6941"/>
    <lineage>
        <taxon>Eukaryota</taxon>
        <taxon>Metazoa</taxon>
        <taxon>Ecdysozoa</taxon>
        <taxon>Arthropoda</taxon>
        <taxon>Chelicerata</taxon>
        <taxon>Arachnida</taxon>
        <taxon>Acari</taxon>
        <taxon>Parasitiformes</taxon>
        <taxon>Ixodida</taxon>
        <taxon>Ixodoidea</taxon>
        <taxon>Ixodidae</taxon>
        <taxon>Rhipicephalinae</taxon>
        <taxon>Rhipicephalus</taxon>
        <taxon>Boophilus</taxon>
    </lineage>
</organism>
<feature type="region of interest" description="Disordered" evidence="1">
    <location>
        <begin position="1"/>
        <end position="82"/>
    </location>
</feature>
<feature type="compositionally biased region" description="Basic and acidic residues" evidence="1">
    <location>
        <begin position="185"/>
        <end position="194"/>
    </location>
</feature>
<name>A0A9J6EGZ4_RHIMP</name>
<reference evidence="3" key="1">
    <citation type="journal article" date="2020" name="Cell">
        <title>Large-Scale Comparative Analyses of Tick Genomes Elucidate Their Genetic Diversity and Vector Capacities.</title>
        <authorList>
            <consortium name="Tick Genome and Microbiome Consortium (TIGMIC)"/>
            <person name="Jia N."/>
            <person name="Wang J."/>
            <person name="Shi W."/>
            <person name="Du L."/>
            <person name="Sun Y."/>
            <person name="Zhan W."/>
            <person name="Jiang J.F."/>
            <person name="Wang Q."/>
            <person name="Zhang B."/>
            <person name="Ji P."/>
            <person name="Bell-Sakyi L."/>
            <person name="Cui X.M."/>
            <person name="Yuan T.T."/>
            <person name="Jiang B.G."/>
            <person name="Yang W.F."/>
            <person name="Lam T.T."/>
            <person name="Chang Q.C."/>
            <person name="Ding S.J."/>
            <person name="Wang X.J."/>
            <person name="Zhu J.G."/>
            <person name="Ruan X.D."/>
            <person name="Zhao L."/>
            <person name="Wei J.T."/>
            <person name="Ye R.Z."/>
            <person name="Que T.C."/>
            <person name="Du C.H."/>
            <person name="Zhou Y.H."/>
            <person name="Cheng J.X."/>
            <person name="Dai P.F."/>
            <person name="Guo W.B."/>
            <person name="Han X.H."/>
            <person name="Huang E.J."/>
            <person name="Li L.F."/>
            <person name="Wei W."/>
            <person name="Gao Y.C."/>
            <person name="Liu J.Z."/>
            <person name="Shao H.Z."/>
            <person name="Wang X."/>
            <person name="Wang C.C."/>
            <person name="Yang T.C."/>
            <person name="Huo Q.B."/>
            <person name="Li W."/>
            <person name="Chen H.Y."/>
            <person name="Chen S.E."/>
            <person name="Zhou L.G."/>
            <person name="Ni X.B."/>
            <person name="Tian J.H."/>
            <person name="Sheng Y."/>
            <person name="Liu T."/>
            <person name="Pan Y.S."/>
            <person name="Xia L.Y."/>
            <person name="Li J."/>
            <person name="Zhao F."/>
            <person name="Cao W.C."/>
        </authorList>
    </citation>
    <scope>NUCLEOTIDE SEQUENCE</scope>
    <source>
        <strain evidence="3">Rmic-2018</strain>
    </source>
</reference>
<evidence type="ECO:0000313" key="2">
    <source>
        <dbReference type="EMBL" id="KAH7938584.1"/>
    </source>
</evidence>
<comment type="caution">
    <text evidence="3">The sequence shown here is derived from an EMBL/GenBank/DDBJ whole genome shotgun (WGS) entry which is preliminary data.</text>
</comment>